<comment type="similarity">
    <text evidence="3">Belongs to the CheB family.</text>
</comment>
<dbReference type="SUPFAM" id="SSF52738">
    <property type="entry name" value="Methylesterase CheB, C-terminal domain"/>
    <property type="match status" value="1"/>
</dbReference>
<dbReference type="InterPro" id="IPR000673">
    <property type="entry name" value="Sig_transdc_resp-reg_Me-estase"/>
</dbReference>
<dbReference type="EC" id="3.5.1.44" evidence="3"/>
<feature type="modified residue" description="4-aspartylphosphate" evidence="3 5">
    <location>
        <position position="56"/>
    </location>
</feature>
<keyword evidence="1 3" id="KW-0378">Hydrolase</keyword>
<dbReference type="Proteomes" id="UP001597383">
    <property type="component" value="Unassembled WGS sequence"/>
</dbReference>
<dbReference type="EMBL" id="JBHUHQ010000013">
    <property type="protein sequence ID" value="MFD2044122.1"/>
    <property type="molecule type" value="Genomic_DNA"/>
</dbReference>
<dbReference type="SUPFAM" id="SSF52172">
    <property type="entry name" value="CheY-like"/>
    <property type="match status" value="1"/>
</dbReference>
<comment type="function">
    <text evidence="3">Involved in chemotaxis. Part of a chemotaxis signal transduction system that modulates chemotaxis in response to various stimuli. Catalyzes the demethylation of specific methylglutamate residues introduced into the chemoreceptors (methyl-accepting chemotaxis proteins or MCP) by CheR. Also mediates the irreversible deamidation of specific glutamine residues to glutamic acid.</text>
</comment>
<dbReference type="EC" id="3.1.1.61" evidence="3"/>
<keyword evidence="3" id="KW-0963">Cytoplasm</keyword>
<dbReference type="GO" id="GO:0008984">
    <property type="term" value="F:protein-glutamate methylesterase activity"/>
    <property type="evidence" value="ECO:0007669"/>
    <property type="project" value="UniProtKB-EC"/>
</dbReference>
<name>A0ABW4VXW0_9BACI</name>
<dbReference type="PIRSF" id="PIRSF000876">
    <property type="entry name" value="RR_chemtxs_CheB"/>
    <property type="match status" value="1"/>
</dbReference>
<dbReference type="SMART" id="SM00448">
    <property type="entry name" value="REC"/>
    <property type="match status" value="1"/>
</dbReference>
<dbReference type="InterPro" id="IPR035909">
    <property type="entry name" value="CheB_C"/>
</dbReference>
<proteinExistence type="inferred from homology"/>
<comment type="catalytic activity">
    <reaction evidence="2 3">
        <text>[protein]-L-glutamate 5-O-methyl ester + H2O = L-glutamyl-[protein] + methanol + H(+)</text>
        <dbReference type="Rhea" id="RHEA:23236"/>
        <dbReference type="Rhea" id="RHEA-COMP:10208"/>
        <dbReference type="Rhea" id="RHEA-COMP:10311"/>
        <dbReference type="ChEBI" id="CHEBI:15377"/>
        <dbReference type="ChEBI" id="CHEBI:15378"/>
        <dbReference type="ChEBI" id="CHEBI:17790"/>
        <dbReference type="ChEBI" id="CHEBI:29973"/>
        <dbReference type="ChEBI" id="CHEBI:82795"/>
        <dbReference type="EC" id="3.1.1.61"/>
    </reaction>
</comment>
<dbReference type="PROSITE" id="PS50122">
    <property type="entry name" value="CHEB"/>
    <property type="match status" value="1"/>
</dbReference>
<dbReference type="CDD" id="cd17541">
    <property type="entry name" value="REC_CheB-like"/>
    <property type="match status" value="1"/>
</dbReference>
<comment type="subcellular location">
    <subcellularLocation>
        <location evidence="3">Cytoplasm</location>
    </subcellularLocation>
</comment>
<feature type="domain" description="CheB-type methylesterase" evidence="7">
    <location>
        <begin position="152"/>
        <end position="347"/>
    </location>
</feature>
<evidence type="ECO:0000259" key="7">
    <source>
        <dbReference type="PROSITE" id="PS50122"/>
    </source>
</evidence>
<evidence type="ECO:0000256" key="3">
    <source>
        <dbReference type="HAMAP-Rule" id="MF_00099"/>
    </source>
</evidence>
<keyword evidence="3 5" id="KW-0597">Phosphoprotein</keyword>
<feature type="active site" evidence="3 4">
    <location>
        <position position="164"/>
    </location>
</feature>
<evidence type="ECO:0000256" key="2">
    <source>
        <dbReference type="ARBA" id="ARBA00048267"/>
    </source>
</evidence>
<comment type="domain">
    <text evidence="3">Contains a C-terminal catalytic domain, and an N-terminal region which modulates catalytic activity.</text>
</comment>
<gene>
    <name evidence="3" type="primary">cheB</name>
    <name evidence="8" type="ORF">ACFSJF_07590</name>
</gene>
<dbReference type="NCBIfam" id="NF001965">
    <property type="entry name" value="PRK00742.1"/>
    <property type="match status" value="1"/>
</dbReference>
<evidence type="ECO:0000256" key="4">
    <source>
        <dbReference type="PROSITE-ProRule" id="PRU00050"/>
    </source>
</evidence>
<dbReference type="PROSITE" id="PS50110">
    <property type="entry name" value="RESPONSE_REGULATORY"/>
    <property type="match status" value="1"/>
</dbReference>
<dbReference type="HAMAP" id="MF_00099">
    <property type="entry name" value="CheB_chemtxs"/>
    <property type="match status" value="1"/>
</dbReference>
<dbReference type="PANTHER" id="PTHR42872:SF3">
    <property type="entry name" value="PROTEIN-GLUTAMATE METHYLESTERASE_PROTEIN-GLUTAMINE GLUTAMINASE 1"/>
    <property type="match status" value="1"/>
</dbReference>
<evidence type="ECO:0000313" key="9">
    <source>
        <dbReference type="Proteomes" id="UP001597383"/>
    </source>
</evidence>
<dbReference type="Gene3D" id="3.40.50.180">
    <property type="entry name" value="Methylesterase CheB, C-terminal domain"/>
    <property type="match status" value="1"/>
</dbReference>
<keyword evidence="3 4" id="KW-0145">Chemotaxis</keyword>
<evidence type="ECO:0000256" key="5">
    <source>
        <dbReference type="PROSITE-ProRule" id="PRU00169"/>
    </source>
</evidence>
<dbReference type="InterPro" id="IPR001789">
    <property type="entry name" value="Sig_transdc_resp-reg_receiver"/>
</dbReference>
<feature type="active site" evidence="3 4">
    <location>
        <position position="191"/>
    </location>
</feature>
<comment type="PTM">
    <text evidence="3">Phosphorylated by CheA. Phosphorylation of the N-terminal regulatory domain activates the methylesterase activity.</text>
</comment>
<dbReference type="PANTHER" id="PTHR42872">
    <property type="entry name" value="PROTEIN-GLUTAMATE METHYLESTERASE/PROTEIN-GLUTAMINE GLUTAMINASE"/>
    <property type="match status" value="1"/>
</dbReference>
<feature type="domain" description="Response regulatory" evidence="6">
    <location>
        <begin position="5"/>
        <end position="122"/>
    </location>
</feature>
<comment type="catalytic activity">
    <reaction evidence="3">
        <text>L-glutaminyl-[protein] + H2O = L-glutamyl-[protein] + NH4(+)</text>
        <dbReference type="Rhea" id="RHEA:16441"/>
        <dbReference type="Rhea" id="RHEA-COMP:10207"/>
        <dbReference type="Rhea" id="RHEA-COMP:10208"/>
        <dbReference type="ChEBI" id="CHEBI:15377"/>
        <dbReference type="ChEBI" id="CHEBI:28938"/>
        <dbReference type="ChEBI" id="CHEBI:29973"/>
        <dbReference type="ChEBI" id="CHEBI:30011"/>
        <dbReference type="EC" id="3.5.1.44"/>
    </reaction>
</comment>
<dbReference type="Pfam" id="PF01339">
    <property type="entry name" value="CheB_methylest"/>
    <property type="match status" value="1"/>
</dbReference>
<dbReference type="InterPro" id="IPR008248">
    <property type="entry name" value="CheB-like"/>
</dbReference>
<dbReference type="CDD" id="cd16432">
    <property type="entry name" value="CheB_Rec"/>
    <property type="match status" value="1"/>
</dbReference>
<keyword evidence="9" id="KW-1185">Reference proteome</keyword>
<protein>
    <recommendedName>
        <fullName evidence="3">Protein-glutamate methylesterase/protein-glutamine glutaminase</fullName>
        <ecNumber evidence="3">3.1.1.61</ecNumber>
        <ecNumber evidence="3">3.5.1.44</ecNumber>
    </recommendedName>
</protein>
<evidence type="ECO:0000256" key="1">
    <source>
        <dbReference type="ARBA" id="ARBA00022801"/>
    </source>
</evidence>
<evidence type="ECO:0000313" key="8">
    <source>
        <dbReference type="EMBL" id="MFD2044122.1"/>
    </source>
</evidence>
<organism evidence="8 9">
    <name type="scientific">Ornithinibacillus salinisoli</name>
    <dbReference type="NCBI Taxonomy" id="1848459"/>
    <lineage>
        <taxon>Bacteria</taxon>
        <taxon>Bacillati</taxon>
        <taxon>Bacillota</taxon>
        <taxon>Bacilli</taxon>
        <taxon>Bacillales</taxon>
        <taxon>Bacillaceae</taxon>
        <taxon>Ornithinibacillus</taxon>
    </lineage>
</organism>
<comment type="caution">
    <text evidence="8">The sequence shown here is derived from an EMBL/GenBank/DDBJ whole genome shotgun (WGS) entry which is preliminary data.</text>
</comment>
<accession>A0ABW4VXW0</accession>
<reference evidence="9" key="1">
    <citation type="journal article" date="2019" name="Int. J. Syst. Evol. Microbiol.">
        <title>The Global Catalogue of Microorganisms (GCM) 10K type strain sequencing project: providing services to taxonomists for standard genome sequencing and annotation.</title>
        <authorList>
            <consortium name="The Broad Institute Genomics Platform"/>
            <consortium name="The Broad Institute Genome Sequencing Center for Infectious Disease"/>
            <person name="Wu L."/>
            <person name="Ma J."/>
        </authorList>
    </citation>
    <scope>NUCLEOTIDE SEQUENCE [LARGE SCALE GENOMIC DNA]</scope>
    <source>
        <strain evidence="9">R28</strain>
    </source>
</reference>
<dbReference type="Gene3D" id="3.40.50.2300">
    <property type="match status" value="1"/>
</dbReference>
<sequence length="350" mass="38039">MNPIRVIVVDDSAFMRKMVTDILESDNRIQVIATARNGEECLLKVKKLHPDVVTLDVEMPKMDGISTLATIMNTNPLPVVMLSSVTSEGAAKTLQAISNGAVDFITKPSGSISLDINTIKDEIIQKVLAASQAQLTKTEHVKQEPNLQHVTGLHKKSMIVIGSSTGGPRALQSVLTNLPEDFITPILIAQHMPKGFTKSLADRLNLLSNVHVKEAMHGEIIKDKTAYIAPGGYHMKIRNVGIANAIELIDDSLGYLHKPSVDFLIESLAQINKVNKIAVILTGMGSDGSEGIKYLKEQDPSSLIVAESEESSIVYGMPKSAIKTNVVNYILHIQQIGQMVHTITKRLGGR</sequence>
<dbReference type="Pfam" id="PF00072">
    <property type="entry name" value="Response_reg"/>
    <property type="match status" value="1"/>
</dbReference>
<dbReference type="RefSeq" id="WP_377555711.1">
    <property type="nucleotide sequence ID" value="NZ_JBHUHQ010000013.1"/>
</dbReference>
<feature type="active site" evidence="3 4">
    <location>
        <position position="287"/>
    </location>
</feature>
<dbReference type="InterPro" id="IPR011006">
    <property type="entry name" value="CheY-like_superfamily"/>
</dbReference>
<evidence type="ECO:0000259" key="6">
    <source>
        <dbReference type="PROSITE" id="PS50110"/>
    </source>
</evidence>